<dbReference type="PANTHER" id="PTHR11010:SF109">
    <property type="entry name" value="PEPTIDASE, FAMILY S28, PUTATIVE (AFU_ORTHOLOGUE AFUA_4G03790)-RELATED"/>
    <property type="match status" value="1"/>
</dbReference>
<dbReference type="GO" id="GO:0006508">
    <property type="term" value="P:proteolysis"/>
    <property type="evidence" value="ECO:0007669"/>
    <property type="project" value="UniProtKB-KW"/>
</dbReference>
<reference evidence="6 7" key="1">
    <citation type="submission" date="2016-10" db="EMBL/GenBank/DDBJ databases">
        <title>Proteomics and genomics reveal pathogen-plant mechanisms compatible with a hemibiotrophic lifestyle of Diplodia corticola.</title>
        <authorList>
            <person name="Fernandes I."/>
            <person name="De Jonge R."/>
            <person name="Van De Peer Y."/>
            <person name="Devreese B."/>
            <person name="Alves A."/>
            <person name="Esteves A.C."/>
        </authorList>
    </citation>
    <scope>NUCLEOTIDE SEQUENCE [LARGE SCALE GENOMIC DNA]</scope>
    <source>
        <strain evidence="6 7">CBS 112549</strain>
    </source>
</reference>
<dbReference type="GeneID" id="31009718"/>
<dbReference type="RefSeq" id="XP_020135145.1">
    <property type="nucleotide sequence ID" value="XM_020269459.1"/>
</dbReference>
<keyword evidence="2" id="KW-0645">Protease</keyword>
<keyword evidence="4" id="KW-0378">Hydrolase</keyword>
<dbReference type="GO" id="GO:0008239">
    <property type="term" value="F:dipeptidyl-peptidase activity"/>
    <property type="evidence" value="ECO:0007669"/>
    <property type="project" value="TreeGrafter"/>
</dbReference>
<evidence type="ECO:0000256" key="1">
    <source>
        <dbReference type="ARBA" id="ARBA00011079"/>
    </source>
</evidence>
<evidence type="ECO:0000256" key="2">
    <source>
        <dbReference type="ARBA" id="ARBA00022670"/>
    </source>
</evidence>
<accession>A0A1J9RFJ6</accession>
<proteinExistence type="inferred from homology"/>
<dbReference type="AlphaFoldDB" id="A0A1J9RFJ6"/>
<dbReference type="OrthoDB" id="1735038at2759"/>
<dbReference type="PANTHER" id="PTHR11010">
    <property type="entry name" value="PROTEASE S28 PRO-X CARBOXYPEPTIDASE-RELATED"/>
    <property type="match status" value="1"/>
</dbReference>
<dbReference type="InterPro" id="IPR029058">
    <property type="entry name" value="AB_hydrolase_fold"/>
</dbReference>
<dbReference type="Proteomes" id="UP000183809">
    <property type="component" value="Unassembled WGS sequence"/>
</dbReference>
<evidence type="ECO:0000256" key="5">
    <source>
        <dbReference type="ARBA" id="ARBA00023180"/>
    </source>
</evidence>
<name>A0A1J9RFJ6_9PEZI</name>
<protein>
    <submittedName>
        <fullName evidence="6">Serine family s28</fullName>
    </submittedName>
</protein>
<keyword evidence="3" id="KW-0732">Signal</keyword>
<gene>
    <name evidence="6" type="ORF">BKCO1_10001</name>
</gene>
<evidence type="ECO:0000256" key="3">
    <source>
        <dbReference type="ARBA" id="ARBA00022729"/>
    </source>
</evidence>
<dbReference type="InterPro" id="IPR008758">
    <property type="entry name" value="Peptidase_S28"/>
</dbReference>
<dbReference type="GO" id="GO:0070008">
    <property type="term" value="F:serine-type exopeptidase activity"/>
    <property type="evidence" value="ECO:0007669"/>
    <property type="project" value="InterPro"/>
</dbReference>
<dbReference type="EMBL" id="MNUE01000001">
    <property type="protein sequence ID" value="OJD40302.1"/>
    <property type="molecule type" value="Genomic_DNA"/>
</dbReference>
<keyword evidence="7" id="KW-1185">Reference proteome</keyword>
<comment type="similarity">
    <text evidence="1">Belongs to the peptidase S28 family.</text>
</comment>
<organism evidence="6 7">
    <name type="scientific">Diplodia corticola</name>
    <dbReference type="NCBI Taxonomy" id="236234"/>
    <lineage>
        <taxon>Eukaryota</taxon>
        <taxon>Fungi</taxon>
        <taxon>Dikarya</taxon>
        <taxon>Ascomycota</taxon>
        <taxon>Pezizomycotina</taxon>
        <taxon>Dothideomycetes</taxon>
        <taxon>Dothideomycetes incertae sedis</taxon>
        <taxon>Botryosphaeriales</taxon>
        <taxon>Botryosphaeriaceae</taxon>
        <taxon>Diplodia</taxon>
    </lineage>
</organism>
<dbReference type="SUPFAM" id="SSF53474">
    <property type="entry name" value="alpha/beta-Hydrolases"/>
    <property type="match status" value="1"/>
</dbReference>
<evidence type="ECO:0000313" key="7">
    <source>
        <dbReference type="Proteomes" id="UP000183809"/>
    </source>
</evidence>
<evidence type="ECO:0000256" key="4">
    <source>
        <dbReference type="ARBA" id="ARBA00022801"/>
    </source>
</evidence>
<evidence type="ECO:0000313" key="6">
    <source>
        <dbReference type="EMBL" id="OJD40302.1"/>
    </source>
</evidence>
<keyword evidence="5" id="KW-0325">Glycoprotein</keyword>
<dbReference type="Gene3D" id="3.40.50.1820">
    <property type="entry name" value="alpha/beta hydrolase"/>
    <property type="match status" value="2"/>
</dbReference>
<dbReference type="Pfam" id="PF05577">
    <property type="entry name" value="Peptidase_S28"/>
    <property type="match status" value="1"/>
</dbReference>
<sequence length="575" mass="63211">MVLLSGFRGTLPLVLAYTYVQHAQALGIFGGAKQMQLAEMAERGLFPDGTPVTVDLPADIQVSRLHTAANNTTEVINPEFVTLPLDHFGPDAGTFENRFWVAESGYRGAGHPVFIYDAGEANAEPNALFRLQNETSFFKQIVDSFGGIGIVWEHRYYGESTPVNISLDTAPEDFVYLTTEQALADIPAFAANFTRANFPDVDFGPSSTPWIFIGGSYPGMRAAFLRDRYPDTIFASFASSAPVQAQNDMSVYFEPVYRGLNRYGFGNCSKDIHAAIEYMDDLMEDPAAAAALKTRFLGRNADKNSNAGFGDALNTIIWYWQSYGVEGNLRPFCDYIETDHSTNATNATAIYNGTIAGADGWAPSRGPEYVVEQWASYPAFAAVASYFLDTDCEGPTTPSNTTTTTAPECDLEKRFADPATISWTWQYCTEWGFLQSANLGPDQIVSRWNSLQHQSDICRRQFPTANASLIPQWPRADATNAALGGWAIRPSNVYWSGGEFDPWRTLSPLSAEPWAPAVRLTQTPPACGEKPAEDEIFGYVMPDAQHCYDFRTTFAGGAASREIFTGALAGWLKCF</sequence>
<comment type="caution">
    <text evidence="6">The sequence shown here is derived from an EMBL/GenBank/DDBJ whole genome shotgun (WGS) entry which is preliminary data.</text>
</comment>
<dbReference type="FunFam" id="3.40.50.1820:FF:000636">
    <property type="entry name" value="Serine peptidase, family S28, putative"/>
    <property type="match status" value="1"/>
</dbReference>